<dbReference type="Gene3D" id="3.40.50.300">
    <property type="entry name" value="P-loop containing nucleotide triphosphate hydrolases"/>
    <property type="match status" value="1"/>
</dbReference>
<dbReference type="Gene3D" id="3.30.70.1620">
    <property type="match status" value="1"/>
</dbReference>
<feature type="coiled-coil region" evidence="2">
    <location>
        <begin position="115"/>
        <end position="385"/>
    </location>
</feature>
<dbReference type="PANTHER" id="PTHR43977">
    <property type="entry name" value="STRUCTURAL MAINTENANCE OF CHROMOSOMES PROTEIN 3"/>
    <property type="match status" value="1"/>
</dbReference>
<dbReference type="SUPFAM" id="SSF75553">
    <property type="entry name" value="Smc hinge domain"/>
    <property type="match status" value="1"/>
</dbReference>
<feature type="non-terminal residue" evidence="4">
    <location>
        <position position="506"/>
    </location>
</feature>
<dbReference type="GO" id="GO:0005524">
    <property type="term" value="F:ATP binding"/>
    <property type="evidence" value="ECO:0007669"/>
    <property type="project" value="InterPro"/>
</dbReference>
<dbReference type="GO" id="GO:0051276">
    <property type="term" value="P:chromosome organization"/>
    <property type="evidence" value="ECO:0007669"/>
    <property type="project" value="InterPro"/>
</dbReference>
<name>M4SZT8_9BILA</name>
<evidence type="ECO:0000313" key="4">
    <source>
        <dbReference type="EMBL" id="AGH55952.1"/>
    </source>
</evidence>
<dbReference type="AlphaFoldDB" id="M4SZT8"/>
<dbReference type="SUPFAM" id="SSF52540">
    <property type="entry name" value="P-loop containing nucleoside triphosphate hydrolases"/>
    <property type="match status" value="1"/>
</dbReference>
<evidence type="ECO:0000256" key="2">
    <source>
        <dbReference type="SAM" id="Coils"/>
    </source>
</evidence>
<gene>
    <name evidence="4" type="primary">SMC2</name>
</gene>
<protein>
    <submittedName>
        <fullName evidence="4">SMC2</fullName>
    </submittedName>
</protein>
<feature type="coiled-coil region" evidence="2">
    <location>
        <begin position="49"/>
        <end position="83"/>
    </location>
</feature>
<evidence type="ECO:0000259" key="3">
    <source>
        <dbReference type="Pfam" id="PF02463"/>
    </source>
</evidence>
<dbReference type="Gene3D" id="1.10.287.1490">
    <property type="match status" value="1"/>
</dbReference>
<dbReference type="InterPro" id="IPR003395">
    <property type="entry name" value="RecF/RecN/SMC_N"/>
</dbReference>
<dbReference type="InterPro" id="IPR036277">
    <property type="entry name" value="SMC_hinge_sf"/>
</dbReference>
<sequence length="506" mass="58626">MFWYKLICFDLDSAKSVAFHPQTMTTTITIDGDQFDPEGTLSGGARGERANFLARINELNQAKEELSAREKEMLEVNSDLKEKEVSIQYTRLKNDYDLKANQLNLAKLNLEQTTHHQKLEKLNNLNEEIKTQQEESQSSNSELENLRTKLVDLENKVKNNTDIEKEKENGQKINEAKANLENKQISSSQLQQDYKSINMDIDVLRKEIQGYTEELEKLEQNTKSLNEEIDCKTSQIGKLKEEEDKIIGKLNERKEVIKEKNREIDSKNKECDRLEKEKNSIELKIKELAHKKSDLKDHLKSYEETLDVLMRENSWIEEEKLFGQSNSIYDFSKQNIKEINHRLHELKNRKEKLSKQVDMRAMGMLAKKEEQYEELTKKRQIVLRDRATLETTIEDLEKIKTQVLIKAFESINKDLGNIFKTLLPGAFAKLEWVNRNSLLDGVEFKVAFGDVWKESLTELSGGQRSLVALSLILSLLLYKPAPLYILDEVDAALDTSHTQNIGLMIK</sequence>
<dbReference type="Pfam" id="PF02463">
    <property type="entry name" value="SMC_N"/>
    <property type="match status" value="1"/>
</dbReference>
<proteinExistence type="predicted"/>
<dbReference type="InterPro" id="IPR027417">
    <property type="entry name" value="P-loop_NTPase"/>
</dbReference>
<keyword evidence="1 2" id="KW-0175">Coiled coil</keyword>
<evidence type="ECO:0000256" key="1">
    <source>
        <dbReference type="ARBA" id="ARBA00023054"/>
    </source>
</evidence>
<reference evidence="4" key="1">
    <citation type="journal article" date="2013" name="J. Hered.">
        <title>Inventory and phylogenetic analysis of meiotic genes in monogonont rotifers.</title>
        <authorList>
            <person name="Hanson S.J."/>
            <person name="Schurko A.M."/>
            <person name="Hecox-Lea B."/>
            <person name="Mark Welch D.B."/>
            <person name="Stelzer C.P."/>
            <person name="Logsdon J.M.Jr."/>
        </authorList>
    </citation>
    <scope>NUCLEOTIDE SEQUENCE</scope>
</reference>
<dbReference type="EMBL" id="JX156295">
    <property type="protein sequence ID" value="AGH55952.1"/>
    <property type="molecule type" value="Genomic_DNA"/>
</dbReference>
<dbReference type="GO" id="GO:0005694">
    <property type="term" value="C:chromosome"/>
    <property type="evidence" value="ECO:0007669"/>
    <property type="project" value="InterPro"/>
</dbReference>
<organism evidence="4">
    <name type="scientific">Brachionus manjavacas</name>
    <dbReference type="NCBI Taxonomy" id="667381"/>
    <lineage>
        <taxon>Eukaryota</taxon>
        <taxon>Metazoa</taxon>
        <taxon>Spiralia</taxon>
        <taxon>Gnathifera</taxon>
        <taxon>Rotifera</taxon>
        <taxon>Eurotatoria</taxon>
        <taxon>Monogononta</taxon>
        <taxon>Pseudotrocha</taxon>
        <taxon>Ploima</taxon>
        <taxon>Brachionidae</taxon>
        <taxon>Brachionus</taxon>
    </lineage>
</organism>
<feature type="domain" description="RecF/RecN/SMC N-terminal" evidence="3">
    <location>
        <begin position="159"/>
        <end position="506"/>
    </location>
</feature>
<accession>M4SZT8</accession>